<dbReference type="PRINTS" id="PR00625">
    <property type="entry name" value="JDOMAIN"/>
</dbReference>
<feature type="region of interest" description="Disordered" evidence="1">
    <location>
        <begin position="893"/>
        <end position="920"/>
    </location>
</feature>
<dbReference type="Pfam" id="PF00226">
    <property type="entry name" value="DnaJ"/>
    <property type="match status" value="1"/>
</dbReference>
<keyword evidence="4" id="KW-1185">Reference proteome</keyword>
<sequence>MANITSTLDDQQERHYIGNLLCDDDVFGQTNGHATETSGSGNIPSGNVLPGSGPIGPTPNRIFWPEPPPPYSLCSIASPQWTSIARQTPGLMAPPPVAVPYKQTPTATAVTRTDFYRSSCGGHDEWHKVSGATVDAYMSNGMPYSSHRTMSVLKSVMPPSNTLDTMQQHHYQNMYRHHQHHLGSSSVDPRIFTAPPPHIYSNVGGNGLVHIDPYVPQNLPPERIKKSTTNPVQMQVFHLFSFILYFLKLRNLRFSEDVSSSIFVPEVTTGVTMPRSKSYRDAASKKEHVMSSSSLSSLISNPPSSIPHTSFIFSEKKDGDNPTSKNVISTHHISSNCRSIDETLGIPLSCTMNDVYTEQNEGAIHLKSNVVAKKGCGYGKKKADYEFQKIIHKKNKGIKNNKNDQVITGEDGLASNQAVDASSRFNVLQSLGTQAPNTIPRRVTRRSLSSVVVHHEPSADVAASKPKVRDVSLENIRKAGENGNILIEDKTKDFDQNGIKFSNFSSAQRNVFKKAIGARRELSANASNDSARCGRKQRNSVKKRQSDVADYITIMVTLVFSIIKHALQWIIDLLWDISLQLWAITLYTIVVGYTSILFNCQRCWYSTLDAQRKCWENIRLFNIKRMWTNEKKAIEWGLREEAMERILKCRGRDAYIVLGLRADCKDDDIKRYFKKQAVLVHPDKNHLSGADEAFKILSRAFDAIGTPDVRNKYNIANLHKNPLHKEMEELWERLREKMNEARNAMYCDCGSKHTRIPVENIRASEARYCKKCKLRHPAKHNDIWAETRFGFIWIYYACLDGVVYDITQWATCSSNHLKHMKANSHMVQYRLVTTAGPSVNKNPLKQTRTGYISFKQDRHEYDDLCCYNRRGLDDDACTCSVSLGYGAPAATSQQAFYRPPDRNPFNGDRPRRAGRRRKQR</sequence>
<dbReference type="InterPro" id="IPR036869">
    <property type="entry name" value="J_dom_sf"/>
</dbReference>
<dbReference type="Gene3D" id="1.10.287.110">
    <property type="entry name" value="DnaJ domain"/>
    <property type="match status" value="1"/>
</dbReference>
<dbReference type="PANTHER" id="PTHR44665:SF1">
    <property type="entry name" value="DNAJ HOMOLOG SUBFAMILY C MEMBER 14"/>
    <property type="match status" value="1"/>
</dbReference>
<organism evidence="3 4">
    <name type="scientific">Onchocerca flexuosa</name>
    <dbReference type="NCBI Taxonomy" id="387005"/>
    <lineage>
        <taxon>Eukaryota</taxon>
        <taxon>Metazoa</taxon>
        <taxon>Ecdysozoa</taxon>
        <taxon>Nematoda</taxon>
        <taxon>Chromadorea</taxon>
        <taxon>Rhabditida</taxon>
        <taxon>Spirurina</taxon>
        <taxon>Spiruromorpha</taxon>
        <taxon>Filarioidea</taxon>
        <taxon>Onchocercidae</taxon>
        <taxon>Onchocerca</taxon>
    </lineage>
</organism>
<evidence type="ECO:0000256" key="1">
    <source>
        <dbReference type="SAM" id="MobiDB-lite"/>
    </source>
</evidence>
<dbReference type="InterPro" id="IPR052317">
    <property type="entry name" value="Viral_replicn-host_int_reg"/>
</dbReference>
<gene>
    <name evidence="3" type="ORF">X798_07701</name>
</gene>
<dbReference type="SMART" id="SM00271">
    <property type="entry name" value="DnaJ"/>
    <property type="match status" value="1"/>
</dbReference>
<dbReference type="SUPFAM" id="SSF46565">
    <property type="entry name" value="Chaperone J-domain"/>
    <property type="match status" value="1"/>
</dbReference>
<name>A0A238BL04_9BILA</name>
<proteinExistence type="predicted"/>
<dbReference type="EMBL" id="KZ271524">
    <property type="protein sequence ID" value="OZC05265.1"/>
    <property type="molecule type" value="Genomic_DNA"/>
</dbReference>
<evidence type="ECO:0000313" key="4">
    <source>
        <dbReference type="Proteomes" id="UP000242913"/>
    </source>
</evidence>
<evidence type="ECO:0000313" key="3">
    <source>
        <dbReference type="EMBL" id="OZC05265.1"/>
    </source>
</evidence>
<dbReference type="PANTHER" id="PTHR44665">
    <property type="entry name" value="DNAJ HOMOLOG SUBFAMILY C MEMBER 14"/>
    <property type="match status" value="1"/>
</dbReference>
<evidence type="ECO:0000259" key="2">
    <source>
        <dbReference type="PROSITE" id="PS50076"/>
    </source>
</evidence>
<dbReference type="Pfam" id="PF14901">
    <property type="entry name" value="Jiv90"/>
    <property type="match status" value="1"/>
</dbReference>
<dbReference type="AlphaFoldDB" id="A0A238BL04"/>
<dbReference type="OrthoDB" id="1507364at2759"/>
<dbReference type="Proteomes" id="UP000242913">
    <property type="component" value="Unassembled WGS sequence"/>
</dbReference>
<protein>
    <recommendedName>
        <fullName evidence="2">J domain-containing protein</fullName>
    </recommendedName>
</protein>
<dbReference type="CDD" id="cd06257">
    <property type="entry name" value="DnaJ"/>
    <property type="match status" value="1"/>
</dbReference>
<accession>A0A238BL04</accession>
<feature type="compositionally biased region" description="Polar residues" evidence="1">
    <location>
        <begin position="31"/>
        <end position="45"/>
    </location>
</feature>
<feature type="region of interest" description="Disordered" evidence="1">
    <location>
        <begin position="31"/>
        <end position="55"/>
    </location>
</feature>
<feature type="domain" description="J" evidence="2">
    <location>
        <begin position="653"/>
        <end position="717"/>
    </location>
</feature>
<dbReference type="PROSITE" id="PS50076">
    <property type="entry name" value="DNAJ_2"/>
    <property type="match status" value="1"/>
</dbReference>
<dbReference type="InterPro" id="IPR032843">
    <property type="entry name" value="Jiv"/>
</dbReference>
<reference evidence="3 4" key="1">
    <citation type="submission" date="2015-12" db="EMBL/GenBank/DDBJ databases">
        <title>Draft genome of the nematode, Onchocerca flexuosa.</title>
        <authorList>
            <person name="Mitreva M."/>
        </authorList>
    </citation>
    <scope>NUCLEOTIDE SEQUENCE [LARGE SCALE GENOMIC DNA]</scope>
    <source>
        <strain evidence="3">Red Deer</strain>
    </source>
</reference>
<dbReference type="InterPro" id="IPR001623">
    <property type="entry name" value="DnaJ_domain"/>
</dbReference>